<accession>A0A2T5G5T2</accession>
<sequence>MILDFRGEEAYRLLGIPREADACRPENLPTPGVFMRAFFFPRLPASRFRGWRPEVPPHPRTRLPGRKSLLAPAEKAG</sequence>
<evidence type="ECO:0000313" key="2">
    <source>
        <dbReference type="EMBL" id="PTQ51525.1"/>
    </source>
</evidence>
<name>A0A2T5G5T2_9BACL</name>
<evidence type="ECO:0000313" key="3">
    <source>
        <dbReference type="Proteomes" id="UP000244016"/>
    </source>
</evidence>
<dbReference type="EMBL" id="PEBW01000005">
    <property type="protein sequence ID" value="PTQ51525.1"/>
    <property type="molecule type" value="Genomic_DNA"/>
</dbReference>
<proteinExistence type="predicted"/>
<comment type="caution">
    <text evidence="2">The sequence shown here is derived from an EMBL/GenBank/DDBJ whole genome shotgun (WGS) entry which is preliminary data.</text>
</comment>
<reference evidence="2 3" key="1">
    <citation type="submission" date="2017-08" db="EMBL/GenBank/DDBJ databases">
        <title>Burning lignite coal seam in the remote Altai Mountains harbors a hydrogen-driven thermophilic microbial community.</title>
        <authorList>
            <person name="Kadnikov V.V."/>
            <person name="Mardanov A.V."/>
            <person name="Ivasenko D."/>
            <person name="Beletsky A.V."/>
            <person name="Karnachuk O.V."/>
            <person name="Ravin N.V."/>
        </authorList>
    </citation>
    <scope>NUCLEOTIDE SEQUENCE [LARGE SCALE GENOMIC DNA]</scope>
    <source>
        <strain evidence="2">AL31</strain>
    </source>
</reference>
<gene>
    <name evidence="2" type="ORF">BLITH_1602</name>
</gene>
<dbReference type="Proteomes" id="UP000244016">
    <property type="component" value="Unassembled WGS sequence"/>
</dbReference>
<dbReference type="AlphaFoldDB" id="A0A2T5G5T2"/>
<feature type="region of interest" description="Disordered" evidence="1">
    <location>
        <begin position="51"/>
        <end position="77"/>
    </location>
</feature>
<protein>
    <submittedName>
        <fullName evidence="2">Uncharacterized protein</fullName>
    </submittedName>
</protein>
<evidence type="ECO:0000256" key="1">
    <source>
        <dbReference type="SAM" id="MobiDB-lite"/>
    </source>
</evidence>
<organism evidence="2 3">
    <name type="scientific">Brockia lithotrophica</name>
    <dbReference type="NCBI Taxonomy" id="933949"/>
    <lineage>
        <taxon>Bacteria</taxon>
        <taxon>Bacillati</taxon>
        <taxon>Bacillota</taxon>
        <taxon>Bacilli</taxon>
        <taxon>Bacillales</taxon>
        <taxon>Bacillales Family X. Incertae Sedis</taxon>
        <taxon>Brockia</taxon>
    </lineage>
</organism>